<dbReference type="PROSITE" id="PS51186">
    <property type="entry name" value="GNAT"/>
    <property type="match status" value="1"/>
</dbReference>
<keyword evidence="3" id="KW-1185">Reference proteome</keyword>
<dbReference type="Gene3D" id="3.40.630.30">
    <property type="match status" value="1"/>
</dbReference>
<organism evidence="2 3">
    <name type="scientific">Kwoniella newhampshirensis</name>
    <dbReference type="NCBI Taxonomy" id="1651941"/>
    <lineage>
        <taxon>Eukaryota</taxon>
        <taxon>Fungi</taxon>
        <taxon>Dikarya</taxon>
        <taxon>Basidiomycota</taxon>
        <taxon>Agaricomycotina</taxon>
        <taxon>Tremellomycetes</taxon>
        <taxon>Tremellales</taxon>
        <taxon>Cryptococcaceae</taxon>
        <taxon>Kwoniella</taxon>
    </lineage>
</organism>
<dbReference type="InterPro" id="IPR016181">
    <property type="entry name" value="Acyl_CoA_acyltransferase"/>
</dbReference>
<dbReference type="RefSeq" id="XP_066800044.1">
    <property type="nucleotide sequence ID" value="XM_066949750.1"/>
</dbReference>
<dbReference type="GeneID" id="92183928"/>
<dbReference type="AlphaFoldDB" id="A0AAW0YU84"/>
<feature type="domain" description="N-acetyltransferase" evidence="1">
    <location>
        <begin position="37"/>
        <end position="221"/>
    </location>
</feature>
<sequence>MTTMSETLANKEDNDTSCLVLVDEEGPYIPLDGLPDFRLTPWRPGDVDDVVDIFNRPEVEKWAVFRDIPYTPASAHTDFFTHIPTHRAYLTQLISSLPYPPPSLPPDTKRKFIFGAVRQHSTGRLVGVVSLGESSHQPGNWEVSYQLNPDFHRRGIGKGMIVSAVKFASWLGVKRVLAFCEKANPASSGALRSAGFKQFMEVDIPLPEHLGGKVRPVLFFEHVVE</sequence>
<accession>A0AAW0YU84</accession>
<dbReference type="PANTHER" id="PTHR43792:SF16">
    <property type="entry name" value="N-ACETYLTRANSFERASE DOMAIN-CONTAINING PROTEIN"/>
    <property type="match status" value="1"/>
</dbReference>
<dbReference type="InterPro" id="IPR051531">
    <property type="entry name" value="N-acetyltransferase"/>
</dbReference>
<dbReference type="SUPFAM" id="SSF55729">
    <property type="entry name" value="Acyl-CoA N-acyltransferases (Nat)"/>
    <property type="match status" value="1"/>
</dbReference>
<dbReference type="EMBL" id="JBCAWK010000013">
    <property type="protein sequence ID" value="KAK8844820.1"/>
    <property type="molecule type" value="Genomic_DNA"/>
</dbReference>
<name>A0AAW0YU84_9TREE</name>
<evidence type="ECO:0000313" key="3">
    <source>
        <dbReference type="Proteomes" id="UP001388673"/>
    </source>
</evidence>
<protein>
    <recommendedName>
        <fullName evidence="1">N-acetyltransferase domain-containing protein</fullName>
    </recommendedName>
</protein>
<dbReference type="Proteomes" id="UP001388673">
    <property type="component" value="Unassembled WGS sequence"/>
</dbReference>
<evidence type="ECO:0000259" key="1">
    <source>
        <dbReference type="PROSITE" id="PS51186"/>
    </source>
</evidence>
<gene>
    <name evidence="2" type="ORF">IAR55_006670</name>
</gene>
<comment type="caution">
    <text evidence="2">The sequence shown here is derived from an EMBL/GenBank/DDBJ whole genome shotgun (WGS) entry which is preliminary data.</text>
</comment>
<dbReference type="CDD" id="cd04301">
    <property type="entry name" value="NAT_SF"/>
    <property type="match status" value="1"/>
</dbReference>
<reference evidence="2 3" key="1">
    <citation type="journal article" date="2024" name="bioRxiv">
        <title>Comparative genomics of Cryptococcus and Kwoniella reveals pathogenesis evolution and contrasting karyotype dynamics via intercentromeric recombination or chromosome fusion.</title>
        <authorList>
            <person name="Coelho M.A."/>
            <person name="David-Palma M."/>
            <person name="Shea T."/>
            <person name="Bowers K."/>
            <person name="McGinley-Smith S."/>
            <person name="Mohammad A.W."/>
            <person name="Gnirke A."/>
            <person name="Yurkov A.M."/>
            <person name="Nowrousian M."/>
            <person name="Sun S."/>
            <person name="Cuomo C.A."/>
            <person name="Heitman J."/>
        </authorList>
    </citation>
    <scope>NUCLEOTIDE SEQUENCE [LARGE SCALE GENOMIC DNA]</scope>
    <source>
        <strain evidence="2 3">CBS 13917</strain>
    </source>
</reference>
<dbReference type="KEGG" id="kne:92183928"/>
<dbReference type="InterPro" id="IPR000182">
    <property type="entry name" value="GNAT_dom"/>
</dbReference>
<evidence type="ECO:0000313" key="2">
    <source>
        <dbReference type="EMBL" id="KAK8844820.1"/>
    </source>
</evidence>
<dbReference type="Pfam" id="PF13302">
    <property type="entry name" value="Acetyltransf_3"/>
    <property type="match status" value="1"/>
</dbReference>
<proteinExistence type="predicted"/>
<dbReference type="PANTHER" id="PTHR43792">
    <property type="entry name" value="GNAT FAMILY, PUTATIVE (AFU_ORTHOLOGUE AFUA_3G00765)-RELATED-RELATED"/>
    <property type="match status" value="1"/>
</dbReference>
<dbReference type="GO" id="GO:0016747">
    <property type="term" value="F:acyltransferase activity, transferring groups other than amino-acyl groups"/>
    <property type="evidence" value="ECO:0007669"/>
    <property type="project" value="InterPro"/>
</dbReference>